<name>A0A6C0DIG2_9ZZZZ</name>
<feature type="region of interest" description="Disordered" evidence="2">
    <location>
        <begin position="414"/>
        <end position="433"/>
    </location>
</feature>
<keyword evidence="1" id="KW-0175">Coiled coil</keyword>
<evidence type="ECO:0000313" key="3">
    <source>
        <dbReference type="EMBL" id="QHT15709.1"/>
    </source>
</evidence>
<feature type="compositionally biased region" description="Basic and acidic residues" evidence="2">
    <location>
        <begin position="664"/>
        <end position="703"/>
    </location>
</feature>
<evidence type="ECO:0000256" key="2">
    <source>
        <dbReference type="SAM" id="MobiDB-lite"/>
    </source>
</evidence>
<feature type="coiled-coil region" evidence="1">
    <location>
        <begin position="438"/>
        <end position="465"/>
    </location>
</feature>
<feature type="region of interest" description="Disordered" evidence="2">
    <location>
        <begin position="664"/>
        <end position="720"/>
    </location>
</feature>
<feature type="compositionally biased region" description="Basic residues" evidence="2">
    <location>
        <begin position="936"/>
        <end position="954"/>
    </location>
</feature>
<dbReference type="AlphaFoldDB" id="A0A6C0DIG2"/>
<reference evidence="3" key="1">
    <citation type="journal article" date="2020" name="Nature">
        <title>Giant virus diversity and host interactions through global metagenomics.</title>
        <authorList>
            <person name="Schulz F."/>
            <person name="Roux S."/>
            <person name="Paez-Espino D."/>
            <person name="Jungbluth S."/>
            <person name="Walsh D.A."/>
            <person name="Denef V.J."/>
            <person name="McMahon K.D."/>
            <person name="Konstantinidis K.T."/>
            <person name="Eloe-Fadrosh E.A."/>
            <person name="Kyrpides N.C."/>
            <person name="Woyke T."/>
        </authorList>
    </citation>
    <scope>NUCLEOTIDE SEQUENCE</scope>
    <source>
        <strain evidence="3">GVMAG-M-3300023174-176</strain>
    </source>
</reference>
<evidence type="ECO:0000256" key="1">
    <source>
        <dbReference type="SAM" id="Coils"/>
    </source>
</evidence>
<accession>A0A6C0DIG2</accession>
<organism evidence="3">
    <name type="scientific">viral metagenome</name>
    <dbReference type="NCBI Taxonomy" id="1070528"/>
    <lineage>
        <taxon>unclassified sequences</taxon>
        <taxon>metagenomes</taxon>
        <taxon>organismal metagenomes</taxon>
    </lineage>
</organism>
<proteinExistence type="predicted"/>
<protein>
    <submittedName>
        <fullName evidence="3">Uncharacterized protein</fullName>
    </submittedName>
</protein>
<feature type="region of interest" description="Disordered" evidence="2">
    <location>
        <begin position="763"/>
        <end position="810"/>
    </location>
</feature>
<feature type="region of interest" description="Disordered" evidence="2">
    <location>
        <begin position="931"/>
        <end position="954"/>
    </location>
</feature>
<dbReference type="EMBL" id="MN739613">
    <property type="protein sequence ID" value="QHT15709.1"/>
    <property type="molecule type" value="Genomic_DNA"/>
</dbReference>
<sequence length="954" mass="103547">MSSVNAITRSIDVASKEDGAIENVMKGIKAILHVFAAALENGDEQGWLTRLTDETGNAFFTEEEAADLEPQLQPLADGLRSMAKGSNETQTGGGPDEMYESFLNAIDSVTQMVQGFARSSGTLQMELASDFKPDSHPFTPLGIPFGPTGMRIASEVPLPFRTLMFLTYLGLDVVRIFTSMPGFDMPFLRKTLSVIASAADILRGDWLKALLSFAGFFQASYVYMGFLGKVAVSIFSMVSPDLQEGIGWGTFSVLKSATMGFMLTCFQTFAPFELRQQVYTTFGQILNKKICEAEAVKEAMEGGSVTISPENRDKAVKAASRAVDNRLATDSTLQRIQTAIAQPSSVCSDEVQQIIGVAQQNIFLRIALQLANIPTTPYALEKSCKKLYDYVGEKGHHDWKTLLMAEGMLDYLAPNRDKSGDNPSQQDAAKANMPHNKALQLKDALKKLEDEKKTLATDLSTAETDLTTVNNKSDAEYLTNDVKTLVQSLFPENTITHTFKEFTYDEFTKILMFVLEVEYKKGKIDDFKIFKEKDPYTNLTFETIAFYTQVLYEILDKPEYELIHEKLFSVNRIINAIKRGEFGLIDSDLKSITENVKQEAAKKAHETAKADAALKIADLKRALELKDSQITAKTNELLEATTAMVDQVDSIAEQTEKTIAAAKGKELADKSKNQFTKSEAKKAEEEKAKKAEEEKRIEEEVQKRLSQKQSEPSDLANLPVPATPLGVATAMTKAVSNVLGRVGEGSSGSSSLATVSPISTTSVAATPSSASSSASSSSAASVSPGSSTSNASSSAASVSPPEVNPVTNPVAAPPIRTLEKIYPKTLKITLPSSLTINNSTPYVVSAGDITQTSKTNITGKLTVTGKTVTGKENSLIFTIGSNVANIDDTTINGLITYSLPSIIKEPTPILGEPLIPVTGSATVELSYTVQETQKGGSRKRLQKGRRLTKRAKRS</sequence>